<comment type="caution">
    <text evidence="2">The sequence shown here is derived from an EMBL/GenBank/DDBJ whole genome shotgun (WGS) entry which is preliminary data.</text>
</comment>
<accession>A0AAD6SC15</accession>
<keyword evidence="1" id="KW-1133">Transmembrane helix</keyword>
<proteinExistence type="predicted"/>
<keyword evidence="1" id="KW-0812">Transmembrane</keyword>
<sequence length="181" mass="19574">MHYRAAVMSATIGAAMTALMGLMAARRTPPHSCLKSSKSPPFRYSAVYRTFIARLPTSGPQSSSSTLYVIFHRVMGFRISPHLLARDMPTHFGSPSPSIVTVHAYILSPPASSIADRRTATYDPGSARDLSFCGSLVRWIEVADELRLSAVTPFPFTYASRFLATSSAVGYLGSQHLATAS</sequence>
<gene>
    <name evidence="2" type="ORF">C8F04DRAFT_1191879</name>
</gene>
<name>A0AAD6SC15_9AGAR</name>
<keyword evidence="1" id="KW-0472">Membrane</keyword>
<dbReference type="Proteomes" id="UP001218188">
    <property type="component" value="Unassembled WGS sequence"/>
</dbReference>
<reference evidence="2" key="1">
    <citation type="submission" date="2023-03" db="EMBL/GenBank/DDBJ databases">
        <title>Massive genome expansion in bonnet fungi (Mycena s.s.) driven by repeated elements and novel gene families across ecological guilds.</title>
        <authorList>
            <consortium name="Lawrence Berkeley National Laboratory"/>
            <person name="Harder C.B."/>
            <person name="Miyauchi S."/>
            <person name="Viragh M."/>
            <person name="Kuo A."/>
            <person name="Thoen E."/>
            <person name="Andreopoulos B."/>
            <person name="Lu D."/>
            <person name="Skrede I."/>
            <person name="Drula E."/>
            <person name="Henrissat B."/>
            <person name="Morin E."/>
            <person name="Kohler A."/>
            <person name="Barry K."/>
            <person name="LaButti K."/>
            <person name="Morin E."/>
            <person name="Salamov A."/>
            <person name="Lipzen A."/>
            <person name="Mereny Z."/>
            <person name="Hegedus B."/>
            <person name="Baldrian P."/>
            <person name="Stursova M."/>
            <person name="Weitz H."/>
            <person name="Taylor A."/>
            <person name="Grigoriev I.V."/>
            <person name="Nagy L.G."/>
            <person name="Martin F."/>
            <person name="Kauserud H."/>
        </authorList>
    </citation>
    <scope>NUCLEOTIDE SEQUENCE</scope>
    <source>
        <strain evidence="2">CBHHK200</strain>
    </source>
</reference>
<organism evidence="2 3">
    <name type="scientific">Mycena alexandri</name>
    <dbReference type="NCBI Taxonomy" id="1745969"/>
    <lineage>
        <taxon>Eukaryota</taxon>
        <taxon>Fungi</taxon>
        <taxon>Dikarya</taxon>
        <taxon>Basidiomycota</taxon>
        <taxon>Agaricomycotina</taxon>
        <taxon>Agaricomycetes</taxon>
        <taxon>Agaricomycetidae</taxon>
        <taxon>Agaricales</taxon>
        <taxon>Marasmiineae</taxon>
        <taxon>Mycenaceae</taxon>
        <taxon>Mycena</taxon>
    </lineage>
</organism>
<protein>
    <submittedName>
        <fullName evidence="2">Uncharacterized protein</fullName>
    </submittedName>
</protein>
<evidence type="ECO:0000313" key="2">
    <source>
        <dbReference type="EMBL" id="KAJ7024958.1"/>
    </source>
</evidence>
<dbReference type="AlphaFoldDB" id="A0AAD6SC15"/>
<evidence type="ECO:0000313" key="3">
    <source>
        <dbReference type="Proteomes" id="UP001218188"/>
    </source>
</evidence>
<evidence type="ECO:0000256" key="1">
    <source>
        <dbReference type="SAM" id="Phobius"/>
    </source>
</evidence>
<feature type="transmembrane region" description="Helical" evidence="1">
    <location>
        <begin position="6"/>
        <end position="25"/>
    </location>
</feature>
<dbReference type="EMBL" id="JARJCM010000161">
    <property type="protein sequence ID" value="KAJ7024958.1"/>
    <property type="molecule type" value="Genomic_DNA"/>
</dbReference>
<keyword evidence="3" id="KW-1185">Reference proteome</keyword>